<comment type="subcellular location">
    <subcellularLocation>
        <location evidence="1 9">Cell outer membrane</location>
        <topology evidence="1 9">Multi-pass membrane protein</topology>
    </subcellularLocation>
</comment>
<organism evidence="12 13">
    <name type="scientific">Lelliottia amnigena</name>
    <name type="common">Enterobacter amnigenus</name>
    <dbReference type="NCBI Taxonomy" id="61646"/>
    <lineage>
        <taxon>Bacteria</taxon>
        <taxon>Pseudomonadati</taxon>
        <taxon>Pseudomonadota</taxon>
        <taxon>Gammaproteobacteria</taxon>
        <taxon>Enterobacterales</taxon>
        <taxon>Enterobacteriaceae</taxon>
        <taxon>Lelliottia</taxon>
    </lineage>
</organism>
<keyword evidence="8 9" id="KW-0998">Cell outer membrane</keyword>
<dbReference type="Gene3D" id="2.60.40.2610">
    <property type="entry name" value="Outer membrane usher protein FimD, plug domain"/>
    <property type="match status" value="1"/>
</dbReference>
<dbReference type="GO" id="GO:0009279">
    <property type="term" value="C:cell outer membrane"/>
    <property type="evidence" value="ECO:0007669"/>
    <property type="project" value="UniProtKB-SubCell"/>
</dbReference>
<dbReference type="Gene3D" id="3.10.20.410">
    <property type="match status" value="1"/>
</dbReference>
<reference evidence="12" key="1">
    <citation type="submission" date="2020-12" db="EMBL/GenBank/DDBJ databases">
        <title>Draft genome sequence of Enterobacter spp., Lelliottia spp. and Serratia spp. isolated from drinking water reservoirs and lakes.</title>
        <authorList>
            <person name="Reitter C."/>
            <person name="Neuhaus K."/>
            <person name="Huegler M."/>
        </authorList>
    </citation>
    <scope>NUCLEOTIDE SEQUENCE</scope>
    <source>
        <strain evidence="12">TZW15</strain>
    </source>
</reference>
<dbReference type="InterPro" id="IPR000015">
    <property type="entry name" value="Fimb_usher"/>
</dbReference>
<evidence type="ECO:0000259" key="11">
    <source>
        <dbReference type="Pfam" id="PF13954"/>
    </source>
</evidence>
<dbReference type="EMBL" id="JAENMS010000002">
    <property type="protein sequence ID" value="MBL5934054.1"/>
    <property type="molecule type" value="Genomic_DNA"/>
</dbReference>
<keyword evidence="5 9" id="KW-0812">Transmembrane</keyword>
<comment type="similarity">
    <text evidence="2 9">Belongs to the fimbrial export usher family.</text>
</comment>
<dbReference type="Gene3D" id="2.60.40.3110">
    <property type="match status" value="1"/>
</dbReference>
<dbReference type="AlphaFoldDB" id="A0AAP2ABE3"/>
<sequence>MINIKKLVSMPAKIPVGMLATMACVLFIAPRAWAQLIKNTKDESTGVEQIDFNPGFIHGGGVDVSQFREGNPVAPGTISLNVLVNGEERGRYNINFVSVPGKLNAEPSFTLEELNKLGIKLLEEQALQAGNAFVLSKVIKGSQTYYNSGDFELNINVPQINQIIYPRGYIDPARWSEGSIAGFLDYNANFYSYSAGPDNGEQRSDTYTSNIGLLAGFNIENWRFRQRSNTSWSKDDEHFHTNSLATYAATDVSRLKSQLILGDVNTSGQLFDSFNLRGAQLKSDDRMLPEGLRNYTPIVRGIAETNAKVTITQHGMTVYQVVVPPGPFELTDIGAMGYGGDLQMNITEADGTVRTSNIPFSAPPMLLHKDVVSFETALGEMNDDTLKEKPKLAQGVLRYGLGNNYTIYGGTQLAEHYHAVSIGNALNTLFGGISFDIIRAWSEVEHGRESSGNSYNVGLTKYLAETATNMTLAAYRYSAKSYYSLRDASIARSGRTNSDYDVDYRTKARFTASVSQTLWDNSSLNFSGSLYSYWTNEEKAKQYSVTWSKSLRNFSFALTAMRTSDEDGKYDNTFMVSFNVPLGSNIDSRPLFSSIYSTYSHTNPKSDRFQLNANGSQGEQSELTYGIGTSAQKLHDDDSREAVSGNMNYRSPIGQFGMTAGVDSNGSSRQLSLSANGSVTGHKGGLTFGPSVGDSPFAIIGAPGAAGTRIFNGQGAKIDSRGYAILPSLTPYRENNVAIDYKTLPDSVDVLESQRTVIPREGAIITVDMKTIEGVPIVLIMRDENGKFIPAGSELVDDQGVGQGISGQGGMAFVRGWDPAAGNLSVISGKNKCRIIPDKNRQNKVNAVQQNNVVQMEVTCYRN</sequence>
<feature type="domain" description="PapC N-terminal" evidence="11">
    <location>
        <begin position="52"/>
        <end position="189"/>
    </location>
</feature>
<protein>
    <submittedName>
        <fullName evidence="12">Fimbrial biogenesis outer membrane usher protein</fullName>
    </submittedName>
</protein>
<accession>A0AAP2ABE3</accession>
<comment type="caution">
    <text evidence="12">The sequence shown here is derived from an EMBL/GenBank/DDBJ whole genome shotgun (WGS) entry which is preliminary data.</text>
</comment>
<evidence type="ECO:0000256" key="8">
    <source>
        <dbReference type="ARBA" id="ARBA00023237"/>
    </source>
</evidence>
<evidence type="ECO:0000259" key="10">
    <source>
        <dbReference type="Pfam" id="PF13953"/>
    </source>
</evidence>
<keyword evidence="7 9" id="KW-0472">Membrane</keyword>
<dbReference type="GO" id="GO:0009297">
    <property type="term" value="P:pilus assembly"/>
    <property type="evidence" value="ECO:0007669"/>
    <property type="project" value="InterPro"/>
</dbReference>
<keyword evidence="6" id="KW-0732">Signal</keyword>
<dbReference type="SUPFAM" id="SSF141729">
    <property type="entry name" value="FimD N-terminal domain-like"/>
    <property type="match status" value="1"/>
</dbReference>
<keyword evidence="9" id="KW-1029">Fimbrium biogenesis</keyword>
<dbReference type="PROSITE" id="PS01151">
    <property type="entry name" value="FIMBRIAL_USHER"/>
    <property type="match status" value="1"/>
</dbReference>
<evidence type="ECO:0000256" key="1">
    <source>
        <dbReference type="ARBA" id="ARBA00004571"/>
    </source>
</evidence>
<evidence type="ECO:0000256" key="3">
    <source>
        <dbReference type="ARBA" id="ARBA00022448"/>
    </source>
</evidence>
<dbReference type="Gene3D" id="2.60.40.2070">
    <property type="match status" value="1"/>
</dbReference>
<evidence type="ECO:0000313" key="13">
    <source>
        <dbReference type="Proteomes" id="UP000653275"/>
    </source>
</evidence>
<dbReference type="InterPro" id="IPR025885">
    <property type="entry name" value="PapC_N"/>
</dbReference>
<dbReference type="GO" id="GO:0015473">
    <property type="term" value="F:fimbrial usher porin activity"/>
    <property type="evidence" value="ECO:0007669"/>
    <property type="project" value="InterPro"/>
</dbReference>
<evidence type="ECO:0000256" key="6">
    <source>
        <dbReference type="ARBA" id="ARBA00022729"/>
    </source>
</evidence>
<keyword evidence="4" id="KW-1134">Transmembrane beta strand</keyword>
<dbReference type="Pfam" id="PF13953">
    <property type="entry name" value="PapC_C"/>
    <property type="match status" value="1"/>
</dbReference>
<proteinExistence type="inferred from homology"/>
<name>A0AAP2ABE3_LELAM</name>
<dbReference type="InterPro" id="IPR043142">
    <property type="entry name" value="PapC-like_C_sf"/>
</dbReference>
<evidence type="ECO:0000256" key="9">
    <source>
        <dbReference type="RuleBase" id="RU003884"/>
    </source>
</evidence>
<dbReference type="PANTHER" id="PTHR30451:SF5">
    <property type="entry name" value="SLR0019 PROTEIN"/>
    <property type="match status" value="1"/>
</dbReference>
<dbReference type="PROSITE" id="PS51257">
    <property type="entry name" value="PROKAR_LIPOPROTEIN"/>
    <property type="match status" value="1"/>
</dbReference>
<feature type="domain" description="PapC-like C-terminal" evidence="10">
    <location>
        <begin position="781"/>
        <end position="835"/>
    </location>
</feature>
<dbReference type="RefSeq" id="WP_165500921.1">
    <property type="nucleotide sequence ID" value="NZ_JAENMR010000002.1"/>
</dbReference>
<dbReference type="Pfam" id="PF13954">
    <property type="entry name" value="PapC_N"/>
    <property type="match status" value="1"/>
</dbReference>
<evidence type="ECO:0000256" key="4">
    <source>
        <dbReference type="ARBA" id="ARBA00022452"/>
    </source>
</evidence>
<dbReference type="InterPro" id="IPR037224">
    <property type="entry name" value="PapC_N_sf"/>
</dbReference>
<dbReference type="Proteomes" id="UP000653275">
    <property type="component" value="Unassembled WGS sequence"/>
</dbReference>
<evidence type="ECO:0000256" key="2">
    <source>
        <dbReference type="ARBA" id="ARBA00008064"/>
    </source>
</evidence>
<dbReference type="InterPro" id="IPR025949">
    <property type="entry name" value="PapC-like_C"/>
</dbReference>
<dbReference type="PANTHER" id="PTHR30451">
    <property type="entry name" value="OUTER MEMBRANE USHER PROTEIN"/>
    <property type="match status" value="1"/>
</dbReference>
<keyword evidence="3 9" id="KW-0813">Transport</keyword>
<evidence type="ECO:0000256" key="5">
    <source>
        <dbReference type="ARBA" id="ARBA00022692"/>
    </source>
</evidence>
<evidence type="ECO:0000313" key="12">
    <source>
        <dbReference type="EMBL" id="MBL5934054.1"/>
    </source>
</evidence>
<gene>
    <name evidence="12" type="ORF">I7V27_06215</name>
</gene>
<evidence type="ECO:0000256" key="7">
    <source>
        <dbReference type="ARBA" id="ARBA00023136"/>
    </source>
</evidence>
<dbReference type="InterPro" id="IPR018030">
    <property type="entry name" value="Fimbrial_membr_usher_CS"/>
</dbReference>
<dbReference type="Pfam" id="PF00577">
    <property type="entry name" value="Usher"/>
    <property type="match status" value="1"/>
</dbReference>
<dbReference type="InterPro" id="IPR042186">
    <property type="entry name" value="FimD_plug_dom"/>
</dbReference>